<feature type="transmembrane region" description="Helical" evidence="1">
    <location>
        <begin position="157"/>
        <end position="179"/>
    </location>
</feature>
<keyword evidence="1" id="KW-1133">Transmembrane helix</keyword>
<evidence type="ECO:0000313" key="3">
    <source>
        <dbReference type="Proteomes" id="UP001615550"/>
    </source>
</evidence>
<proteinExistence type="predicted"/>
<accession>A0ABW8D722</accession>
<dbReference type="RefSeq" id="WP_400186022.1">
    <property type="nucleotide sequence ID" value="NZ_JBGORX010000001.1"/>
</dbReference>
<reference evidence="2 3" key="1">
    <citation type="submission" date="2024-08" db="EMBL/GenBank/DDBJ databases">
        <title>Draft Genome Sequence of Legionella lytica strain DSB2004, Isolated From a Fire Sprinkler System.</title>
        <authorList>
            <person name="Everhart A.D."/>
            <person name="Kidane D.T."/>
            <person name="Farone A.L."/>
            <person name="Farone M.B."/>
        </authorList>
    </citation>
    <scope>NUCLEOTIDE SEQUENCE [LARGE SCALE GENOMIC DNA]</scope>
    <source>
        <strain evidence="2 3">DSB2004</strain>
    </source>
</reference>
<comment type="caution">
    <text evidence="2">The sequence shown here is derived from an EMBL/GenBank/DDBJ whole genome shotgun (WGS) entry which is preliminary data.</text>
</comment>
<protein>
    <recommendedName>
        <fullName evidence="4">Yip1 domain-containing protein</fullName>
    </recommendedName>
</protein>
<feature type="transmembrane region" description="Helical" evidence="1">
    <location>
        <begin position="24"/>
        <end position="42"/>
    </location>
</feature>
<evidence type="ECO:0008006" key="4">
    <source>
        <dbReference type="Google" id="ProtNLM"/>
    </source>
</evidence>
<dbReference type="EMBL" id="JBGORX010000001">
    <property type="protein sequence ID" value="MFJ1267389.1"/>
    <property type="molecule type" value="Genomic_DNA"/>
</dbReference>
<feature type="transmembrane region" description="Helical" evidence="1">
    <location>
        <begin position="92"/>
        <end position="111"/>
    </location>
</feature>
<keyword evidence="1" id="KW-0812">Transmembrane</keyword>
<feature type="transmembrane region" description="Helical" evidence="1">
    <location>
        <begin position="123"/>
        <end position="145"/>
    </location>
</feature>
<keyword evidence="3" id="KW-1185">Reference proteome</keyword>
<sequence>MIHFVLGRYWNICLLKESPENTPYSIIRVFLTGIALAIIMVIEWNYSYYDSSGDLGWLLVIATCLLFSYVIYTYSVLFLKGFTSRLVQTVTALFYTSIIIHILVAPLVFFAPYLSHIHIKSPVLLFLGVIYLFMSISLSVWQFVISAHIYKYALDTTAIQSVIVAFGLIAVNILTVSSLQ</sequence>
<keyword evidence="1" id="KW-0472">Membrane</keyword>
<dbReference type="Proteomes" id="UP001615550">
    <property type="component" value="Unassembled WGS sequence"/>
</dbReference>
<evidence type="ECO:0000313" key="2">
    <source>
        <dbReference type="EMBL" id="MFJ1267389.1"/>
    </source>
</evidence>
<feature type="transmembrane region" description="Helical" evidence="1">
    <location>
        <begin position="54"/>
        <end position="72"/>
    </location>
</feature>
<gene>
    <name evidence="2" type="ORF">ACD661_02325</name>
</gene>
<organism evidence="2 3">
    <name type="scientific">Legionella lytica</name>
    <dbReference type="NCBI Taxonomy" id="96232"/>
    <lineage>
        <taxon>Bacteria</taxon>
        <taxon>Pseudomonadati</taxon>
        <taxon>Pseudomonadota</taxon>
        <taxon>Gammaproteobacteria</taxon>
        <taxon>Legionellales</taxon>
        <taxon>Legionellaceae</taxon>
        <taxon>Legionella</taxon>
    </lineage>
</organism>
<evidence type="ECO:0000256" key="1">
    <source>
        <dbReference type="SAM" id="Phobius"/>
    </source>
</evidence>
<name>A0ABW8D722_9GAMM</name>